<dbReference type="InterPro" id="IPR015414">
    <property type="entry name" value="TMEM64"/>
</dbReference>
<dbReference type="EMBL" id="BRXY01000236">
    <property type="protein sequence ID" value="GMH79617.1"/>
    <property type="molecule type" value="Genomic_DNA"/>
</dbReference>
<sequence length="331" mass="36208">MDEPFTAGRPPTNSGNSPQRFSSVGFLYRGDIGNEDNEGDISLEPQPSSKKNPVYVKLGLLFVLAGTITTIVLTIRFNLIHEAAHWINHSDLGYIGAVAYLAMCIICNVLLLPQTPLETAAGMIWEDSFYKALIAAWVGKQLGSYACFFLGRWGSQKIERRVTRTVSSLPRPSVKEMKSNKASLMLEATKRVFKQKPHTLTFLSCAAAVPAWIKNYGLSTIPDVSFMKHFAPWCGFCGAFYSCANVLVGMSVGSGGDDDAEEAEKGSGGKVLMGVMAGVTFAFVVVLSYYAKKELEVQLKELDEEERISMKKVDADEIERNGTAKSVTSMV</sequence>
<keyword evidence="10" id="KW-1185">Reference proteome</keyword>
<feature type="transmembrane region" description="Helical" evidence="7">
    <location>
        <begin position="230"/>
        <end position="251"/>
    </location>
</feature>
<dbReference type="PANTHER" id="PTHR12677">
    <property type="entry name" value="GOLGI APPARATUS MEMBRANE PROTEIN TVP38-RELATED"/>
    <property type="match status" value="1"/>
</dbReference>
<evidence type="ECO:0000256" key="1">
    <source>
        <dbReference type="ARBA" id="ARBA00004651"/>
    </source>
</evidence>
<proteinExistence type="predicted"/>
<evidence type="ECO:0000256" key="4">
    <source>
        <dbReference type="ARBA" id="ARBA00022989"/>
    </source>
</evidence>
<evidence type="ECO:0000313" key="10">
    <source>
        <dbReference type="Proteomes" id="UP001165085"/>
    </source>
</evidence>
<evidence type="ECO:0000256" key="5">
    <source>
        <dbReference type="ARBA" id="ARBA00023136"/>
    </source>
</evidence>
<keyword evidence="2" id="KW-1003">Cell membrane</keyword>
<accession>A0A9W7AWI4</accession>
<dbReference type="OrthoDB" id="195690at2759"/>
<gene>
    <name evidence="9" type="ORF">TrST_g7882</name>
</gene>
<keyword evidence="5 7" id="KW-0472">Membrane</keyword>
<feature type="region of interest" description="Disordered" evidence="6">
    <location>
        <begin position="1"/>
        <end position="23"/>
    </location>
</feature>
<protein>
    <recommendedName>
        <fullName evidence="8">VTT domain-containing protein</fullName>
    </recommendedName>
</protein>
<feature type="transmembrane region" description="Helical" evidence="7">
    <location>
        <begin position="132"/>
        <end position="151"/>
    </location>
</feature>
<evidence type="ECO:0000313" key="9">
    <source>
        <dbReference type="EMBL" id="GMH79617.1"/>
    </source>
</evidence>
<evidence type="ECO:0000256" key="3">
    <source>
        <dbReference type="ARBA" id="ARBA00022692"/>
    </source>
</evidence>
<feature type="transmembrane region" description="Helical" evidence="7">
    <location>
        <begin position="58"/>
        <end position="80"/>
    </location>
</feature>
<comment type="subcellular location">
    <subcellularLocation>
        <location evidence="1">Cell membrane</location>
        <topology evidence="1">Multi-pass membrane protein</topology>
    </subcellularLocation>
</comment>
<organism evidence="9 10">
    <name type="scientific">Triparma strigata</name>
    <dbReference type="NCBI Taxonomy" id="1606541"/>
    <lineage>
        <taxon>Eukaryota</taxon>
        <taxon>Sar</taxon>
        <taxon>Stramenopiles</taxon>
        <taxon>Ochrophyta</taxon>
        <taxon>Bolidophyceae</taxon>
        <taxon>Parmales</taxon>
        <taxon>Triparmaceae</taxon>
        <taxon>Triparma</taxon>
    </lineage>
</organism>
<keyword evidence="3 7" id="KW-0812">Transmembrane</keyword>
<feature type="domain" description="VTT" evidence="8">
    <location>
        <begin position="112"/>
        <end position="246"/>
    </location>
</feature>
<feature type="transmembrane region" description="Helical" evidence="7">
    <location>
        <begin position="271"/>
        <end position="291"/>
    </location>
</feature>
<evidence type="ECO:0000259" key="8">
    <source>
        <dbReference type="Pfam" id="PF09335"/>
    </source>
</evidence>
<dbReference type="GO" id="GO:0005886">
    <property type="term" value="C:plasma membrane"/>
    <property type="evidence" value="ECO:0007669"/>
    <property type="project" value="UniProtKB-SubCell"/>
</dbReference>
<dbReference type="PANTHER" id="PTHR12677:SF59">
    <property type="entry name" value="GOLGI APPARATUS MEMBRANE PROTEIN TVP38-RELATED"/>
    <property type="match status" value="1"/>
</dbReference>
<dbReference type="Pfam" id="PF09335">
    <property type="entry name" value="VTT_dom"/>
    <property type="match status" value="1"/>
</dbReference>
<feature type="transmembrane region" description="Helical" evidence="7">
    <location>
        <begin position="92"/>
        <end position="112"/>
    </location>
</feature>
<dbReference type="InterPro" id="IPR032816">
    <property type="entry name" value="VTT_dom"/>
</dbReference>
<keyword evidence="4 7" id="KW-1133">Transmembrane helix</keyword>
<name>A0A9W7AWI4_9STRA</name>
<dbReference type="AlphaFoldDB" id="A0A9W7AWI4"/>
<comment type="caution">
    <text evidence="9">The sequence shown here is derived from an EMBL/GenBank/DDBJ whole genome shotgun (WGS) entry which is preliminary data.</text>
</comment>
<reference evidence="10" key="1">
    <citation type="journal article" date="2023" name="Commun. Biol.">
        <title>Genome analysis of Parmales, the sister group of diatoms, reveals the evolutionary specialization of diatoms from phago-mixotrophs to photoautotrophs.</title>
        <authorList>
            <person name="Ban H."/>
            <person name="Sato S."/>
            <person name="Yoshikawa S."/>
            <person name="Yamada K."/>
            <person name="Nakamura Y."/>
            <person name="Ichinomiya M."/>
            <person name="Sato N."/>
            <person name="Blanc-Mathieu R."/>
            <person name="Endo H."/>
            <person name="Kuwata A."/>
            <person name="Ogata H."/>
        </authorList>
    </citation>
    <scope>NUCLEOTIDE SEQUENCE [LARGE SCALE GENOMIC DNA]</scope>
    <source>
        <strain evidence="10">NIES 3701</strain>
    </source>
</reference>
<evidence type="ECO:0000256" key="2">
    <source>
        <dbReference type="ARBA" id="ARBA00022475"/>
    </source>
</evidence>
<feature type="compositionally biased region" description="Polar residues" evidence="6">
    <location>
        <begin position="11"/>
        <end position="22"/>
    </location>
</feature>
<evidence type="ECO:0000256" key="7">
    <source>
        <dbReference type="SAM" id="Phobius"/>
    </source>
</evidence>
<evidence type="ECO:0000256" key="6">
    <source>
        <dbReference type="SAM" id="MobiDB-lite"/>
    </source>
</evidence>
<dbReference type="Proteomes" id="UP001165085">
    <property type="component" value="Unassembled WGS sequence"/>
</dbReference>